<dbReference type="PANTHER" id="PTHR32246">
    <property type="entry name" value="INGRESSION PROTEIN FIC1"/>
    <property type="match status" value="1"/>
</dbReference>
<dbReference type="PROSITE" id="PS50004">
    <property type="entry name" value="C2"/>
    <property type="match status" value="1"/>
</dbReference>
<keyword evidence="4" id="KW-1185">Reference proteome</keyword>
<dbReference type="SUPFAM" id="SSF49562">
    <property type="entry name" value="C2 domain (Calcium/lipid-binding domain, CaLB)"/>
    <property type="match status" value="1"/>
</dbReference>
<dbReference type="InterPro" id="IPR035892">
    <property type="entry name" value="C2_domain_sf"/>
</dbReference>
<accession>A0AAE1MGQ1</accession>
<feature type="compositionally biased region" description="Low complexity" evidence="1">
    <location>
        <begin position="213"/>
        <end position="222"/>
    </location>
</feature>
<reference evidence="3" key="1">
    <citation type="submission" date="2023-10" db="EMBL/GenBank/DDBJ databases">
        <title>Chromosome-level genome of the transformable northern wattle, Acacia crassicarpa.</title>
        <authorList>
            <person name="Massaro I."/>
            <person name="Sinha N.R."/>
            <person name="Poethig S."/>
            <person name="Leichty A.R."/>
        </authorList>
    </citation>
    <scope>NUCLEOTIDE SEQUENCE</scope>
    <source>
        <strain evidence="3">Acra3RX</strain>
        <tissue evidence="3">Leaf</tissue>
    </source>
</reference>
<dbReference type="SMART" id="SM00239">
    <property type="entry name" value="C2"/>
    <property type="match status" value="1"/>
</dbReference>
<feature type="region of interest" description="Disordered" evidence="1">
    <location>
        <begin position="172"/>
        <end position="222"/>
    </location>
</feature>
<dbReference type="Proteomes" id="UP001293593">
    <property type="component" value="Unassembled WGS sequence"/>
</dbReference>
<dbReference type="EMBL" id="JAWXYG010000007">
    <property type="protein sequence ID" value="KAK4266932.1"/>
    <property type="molecule type" value="Genomic_DNA"/>
</dbReference>
<dbReference type="CDD" id="cd04051">
    <property type="entry name" value="C2_SRC2_like"/>
    <property type="match status" value="1"/>
</dbReference>
<protein>
    <recommendedName>
        <fullName evidence="2">C2 domain-containing protein</fullName>
    </recommendedName>
</protein>
<dbReference type="InterPro" id="IPR044750">
    <property type="entry name" value="C2_SRC2/BAP"/>
</dbReference>
<evidence type="ECO:0000256" key="1">
    <source>
        <dbReference type="SAM" id="MobiDB-lite"/>
    </source>
</evidence>
<gene>
    <name evidence="3" type="ORF">QN277_023789</name>
</gene>
<feature type="domain" description="C2" evidence="2">
    <location>
        <begin position="1"/>
        <end position="117"/>
    </location>
</feature>
<dbReference type="PANTHER" id="PTHR32246:SF69">
    <property type="entry name" value="CALCIUM-DEPENDENT LIPID-BINDING (CALB DOMAIN) FAMILY PROTEIN"/>
    <property type="match status" value="1"/>
</dbReference>
<dbReference type="Pfam" id="PF00168">
    <property type="entry name" value="C2"/>
    <property type="match status" value="1"/>
</dbReference>
<proteinExistence type="predicted"/>
<dbReference type="GO" id="GO:0006952">
    <property type="term" value="P:defense response"/>
    <property type="evidence" value="ECO:0007669"/>
    <property type="project" value="InterPro"/>
</dbReference>
<evidence type="ECO:0000313" key="3">
    <source>
        <dbReference type="EMBL" id="KAK4266932.1"/>
    </source>
</evidence>
<sequence>MSESPPSSKTHQVLEINLISAQDLKPPTSPRRRLQIYAVTWVDPFTKLRTRVDQIGGENPTWNDKFLFRVSPQFLASETSAVSVAIYSVGLLRDHLIGTVRFLVSNILRPGSDSDGDAIRTPSFCALQIRRPSGSFQGVVNIGAMVLEGSDFPSLNGISAIGYRDLMGEKVHHRGKHSDDKKKSKSKHADELSSESCENSCADSVDLSDDTESTTSSSSSASTALKDWNGVRELAGNKGLKSPGFLCGLLLTHRRYHYPLGSPNLYVNSETEDIEL</sequence>
<feature type="compositionally biased region" description="Basic and acidic residues" evidence="1">
    <location>
        <begin position="177"/>
        <end position="191"/>
    </location>
</feature>
<name>A0AAE1MGQ1_9FABA</name>
<dbReference type="Gene3D" id="2.60.40.150">
    <property type="entry name" value="C2 domain"/>
    <property type="match status" value="1"/>
</dbReference>
<evidence type="ECO:0000259" key="2">
    <source>
        <dbReference type="PROSITE" id="PS50004"/>
    </source>
</evidence>
<evidence type="ECO:0000313" key="4">
    <source>
        <dbReference type="Proteomes" id="UP001293593"/>
    </source>
</evidence>
<dbReference type="AlphaFoldDB" id="A0AAE1MGQ1"/>
<organism evidence="3 4">
    <name type="scientific">Acacia crassicarpa</name>
    <name type="common">northern wattle</name>
    <dbReference type="NCBI Taxonomy" id="499986"/>
    <lineage>
        <taxon>Eukaryota</taxon>
        <taxon>Viridiplantae</taxon>
        <taxon>Streptophyta</taxon>
        <taxon>Embryophyta</taxon>
        <taxon>Tracheophyta</taxon>
        <taxon>Spermatophyta</taxon>
        <taxon>Magnoliopsida</taxon>
        <taxon>eudicotyledons</taxon>
        <taxon>Gunneridae</taxon>
        <taxon>Pentapetalae</taxon>
        <taxon>rosids</taxon>
        <taxon>fabids</taxon>
        <taxon>Fabales</taxon>
        <taxon>Fabaceae</taxon>
        <taxon>Caesalpinioideae</taxon>
        <taxon>mimosoid clade</taxon>
        <taxon>Acacieae</taxon>
        <taxon>Acacia</taxon>
    </lineage>
</organism>
<comment type="caution">
    <text evidence="3">The sequence shown here is derived from an EMBL/GenBank/DDBJ whole genome shotgun (WGS) entry which is preliminary data.</text>
</comment>
<dbReference type="InterPro" id="IPR000008">
    <property type="entry name" value="C2_dom"/>
</dbReference>